<dbReference type="Proteomes" id="UP000246702">
    <property type="component" value="Unassembled WGS sequence"/>
</dbReference>
<feature type="compositionally biased region" description="Basic and acidic residues" evidence="1">
    <location>
        <begin position="45"/>
        <end position="63"/>
    </location>
</feature>
<dbReference type="AlphaFoldDB" id="A0A317XHF3"/>
<proteinExistence type="predicted"/>
<name>A0A317XHF3_9EURO</name>
<feature type="region of interest" description="Disordered" evidence="1">
    <location>
        <begin position="1"/>
        <end position="77"/>
    </location>
</feature>
<reference evidence="2 3" key="1">
    <citation type="submission" date="2016-12" db="EMBL/GenBank/DDBJ databases">
        <title>The genomes of Aspergillus section Nigri reveals drivers in fungal speciation.</title>
        <authorList>
            <consortium name="DOE Joint Genome Institute"/>
            <person name="Vesth T.C."/>
            <person name="Nybo J."/>
            <person name="Theobald S."/>
            <person name="Brandl J."/>
            <person name="Frisvad J.C."/>
            <person name="Nielsen K.F."/>
            <person name="Lyhne E.K."/>
            <person name="Kogle M.E."/>
            <person name="Kuo A."/>
            <person name="Riley R."/>
            <person name="Clum A."/>
            <person name="Nolan M."/>
            <person name="Lipzen A."/>
            <person name="Salamov A."/>
            <person name="Henrissat B."/>
            <person name="Wiebenga A."/>
            <person name="De Vries R.P."/>
            <person name="Grigoriev I.V."/>
            <person name="Mortensen U.H."/>
            <person name="Andersen M.R."/>
            <person name="Baker S.E."/>
        </authorList>
    </citation>
    <scope>NUCLEOTIDE SEQUENCE [LARGE SCALE GENOMIC DNA]</scope>
    <source>
        <strain evidence="2 3">CBS 115572</strain>
    </source>
</reference>
<evidence type="ECO:0000256" key="1">
    <source>
        <dbReference type="SAM" id="MobiDB-lite"/>
    </source>
</evidence>
<dbReference type="EMBL" id="MSFK01000001">
    <property type="protein sequence ID" value="PWY96590.1"/>
    <property type="molecule type" value="Genomic_DNA"/>
</dbReference>
<accession>A0A317XHF3</accession>
<sequence length="77" mass="8313">MAATAKETGENRTTNLQDADRKERKRGIYQTQGQSLDNGEGGLGEGRRREERERGEGKCESKEQQGQAGQTSEGGGG</sequence>
<evidence type="ECO:0000313" key="3">
    <source>
        <dbReference type="Proteomes" id="UP000246702"/>
    </source>
</evidence>
<protein>
    <submittedName>
        <fullName evidence="2">Uncharacterized protein</fullName>
    </submittedName>
</protein>
<evidence type="ECO:0000313" key="2">
    <source>
        <dbReference type="EMBL" id="PWY96590.1"/>
    </source>
</evidence>
<dbReference type="RefSeq" id="XP_025473351.1">
    <property type="nucleotide sequence ID" value="XM_025610571.1"/>
</dbReference>
<keyword evidence="3" id="KW-1185">Reference proteome</keyword>
<organism evidence="2 3">
    <name type="scientific">Aspergillus sclerotioniger CBS 115572</name>
    <dbReference type="NCBI Taxonomy" id="1450535"/>
    <lineage>
        <taxon>Eukaryota</taxon>
        <taxon>Fungi</taxon>
        <taxon>Dikarya</taxon>
        <taxon>Ascomycota</taxon>
        <taxon>Pezizomycotina</taxon>
        <taxon>Eurotiomycetes</taxon>
        <taxon>Eurotiomycetidae</taxon>
        <taxon>Eurotiales</taxon>
        <taxon>Aspergillaceae</taxon>
        <taxon>Aspergillus</taxon>
        <taxon>Aspergillus subgen. Circumdati</taxon>
    </lineage>
</organism>
<dbReference type="GeneID" id="37112714"/>
<gene>
    <name evidence="2" type="ORF">BO94DRAFT_529958</name>
</gene>
<comment type="caution">
    <text evidence="2">The sequence shown here is derived from an EMBL/GenBank/DDBJ whole genome shotgun (WGS) entry which is preliminary data.</text>
</comment>